<reference evidence="3" key="1">
    <citation type="submission" date="2020-10" db="EMBL/GenBank/DDBJ databases">
        <title>Paenihalocynthiibacter styelae gen. nov., sp. nov., isolated from stalked sea squirt Styela clava.</title>
        <authorList>
            <person name="Kim Y.-O."/>
            <person name="Yoon J.-H."/>
        </authorList>
    </citation>
    <scope>NUCLEOTIDE SEQUENCE</scope>
    <source>
        <strain evidence="3">MYP1-1</strain>
    </source>
</reference>
<evidence type="ECO:0000313" key="3">
    <source>
        <dbReference type="EMBL" id="MBI1494715.1"/>
    </source>
</evidence>
<name>A0A8J7J7R5_9RHOB</name>
<dbReference type="Proteomes" id="UP000640583">
    <property type="component" value="Unassembled WGS sequence"/>
</dbReference>
<gene>
    <name evidence="3" type="ORF">H1D41_13800</name>
</gene>
<accession>A0A8J7J7R5</accession>
<dbReference type="InterPro" id="IPR002347">
    <property type="entry name" value="SDR_fam"/>
</dbReference>
<dbReference type="PRINTS" id="PR00080">
    <property type="entry name" value="SDRFAMILY"/>
</dbReference>
<dbReference type="EMBL" id="JADCKQ010000011">
    <property type="protein sequence ID" value="MBI1494715.1"/>
    <property type="molecule type" value="Genomic_DNA"/>
</dbReference>
<comment type="caution">
    <text evidence="3">The sequence shown here is derived from an EMBL/GenBank/DDBJ whole genome shotgun (WGS) entry which is preliminary data.</text>
</comment>
<dbReference type="RefSeq" id="WP_228849466.1">
    <property type="nucleotide sequence ID" value="NZ_JADCKQ010000011.1"/>
</dbReference>
<dbReference type="InterPro" id="IPR036291">
    <property type="entry name" value="NAD(P)-bd_dom_sf"/>
</dbReference>
<protein>
    <submittedName>
        <fullName evidence="3">SDR family oxidoreductase</fullName>
    </submittedName>
</protein>
<dbReference type="GO" id="GO:0016616">
    <property type="term" value="F:oxidoreductase activity, acting on the CH-OH group of donors, NAD or NADP as acceptor"/>
    <property type="evidence" value="ECO:0007669"/>
    <property type="project" value="TreeGrafter"/>
</dbReference>
<dbReference type="SUPFAM" id="SSF51735">
    <property type="entry name" value="NAD(P)-binding Rossmann-fold domains"/>
    <property type="match status" value="1"/>
</dbReference>
<evidence type="ECO:0000256" key="1">
    <source>
        <dbReference type="ARBA" id="ARBA00006484"/>
    </source>
</evidence>
<comment type="similarity">
    <text evidence="1">Belongs to the short-chain dehydrogenases/reductases (SDR) family.</text>
</comment>
<dbReference type="AlphaFoldDB" id="A0A8J7J7R5"/>
<sequence>MADTLSSTPTAAKIIVLTGGGGFLGTAMTRRLTRDGHAVAVVDRDLESATKSAAGADAAGRAIGYACDVSDRAALVDLKAKVERDLGVVDVLICGAATKSDNFFEPFETFPLEDWDYVMRVNLTGPAMCAQVFGGDMAKRGAGSIINILSIYGIAAPDQRIYDGAVYEGRAINTPAIYSASKAGLWGLTKYLASYWGKNGLRVNAVTPGGIFSGQNDTFINNYSARTMMDRMGEPHEIADAVAFLASDGSSYITGQNLIVDGGLTAW</sequence>
<dbReference type="PANTHER" id="PTHR42760">
    <property type="entry name" value="SHORT-CHAIN DEHYDROGENASES/REDUCTASES FAMILY MEMBER"/>
    <property type="match status" value="1"/>
</dbReference>
<evidence type="ECO:0000256" key="2">
    <source>
        <dbReference type="ARBA" id="ARBA00023002"/>
    </source>
</evidence>
<dbReference type="PANTHER" id="PTHR42760:SF133">
    <property type="entry name" value="3-OXOACYL-[ACYL-CARRIER-PROTEIN] REDUCTASE"/>
    <property type="match status" value="1"/>
</dbReference>
<organism evidence="3 4">
    <name type="scientific">Halocynthiibacter styelae</name>
    <dbReference type="NCBI Taxonomy" id="2761955"/>
    <lineage>
        <taxon>Bacteria</taxon>
        <taxon>Pseudomonadati</taxon>
        <taxon>Pseudomonadota</taxon>
        <taxon>Alphaproteobacteria</taxon>
        <taxon>Rhodobacterales</taxon>
        <taxon>Paracoccaceae</taxon>
        <taxon>Halocynthiibacter</taxon>
    </lineage>
</organism>
<dbReference type="Gene3D" id="3.40.50.720">
    <property type="entry name" value="NAD(P)-binding Rossmann-like Domain"/>
    <property type="match status" value="1"/>
</dbReference>
<dbReference type="Pfam" id="PF13561">
    <property type="entry name" value="adh_short_C2"/>
    <property type="match status" value="1"/>
</dbReference>
<evidence type="ECO:0000313" key="4">
    <source>
        <dbReference type="Proteomes" id="UP000640583"/>
    </source>
</evidence>
<dbReference type="PRINTS" id="PR00081">
    <property type="entry name" value="GDHRDH"/>
</dbReference>
<keyword evidence="4" id="KW-1185">Reference proteome</keyword>
<keyword evidence="2" id="KW-0560">Oxidoreductase</keyword>
<dbReference type="FunFam" id="3.40.50.720:FF:000084">
    <property type="entry name" value="Short-chain dehydrogenase reductase"/>
    <property type="match status" value="1"/>
</dbReference>
<proteinExistence type="inferred from homology"/>